<proteinExistence type="predicted"/>
<evidence type="ECO:0000313" key="2">
    <source>
        <dbReference type="Proteomes" id="UP001595075"/>
    </source>
</evidence>
<name>A0ABR4D263_9HELO</name>
<dbReference type="EMBL" id="JAZHXI010000001">
    <property type="protein sequence ID" value="KAL2076263.1"/>
    <property type="molecule type" value="Genomic_DNA"/>
</dbReference>
<accession>A0ABR4D263</accession>
<sequence length="278" mass="31023">MSGLRRNPKLVSRSNTGTVDDYNDDEINLAATVLVTDEDGPKANEIPGFGEVEGTRTVAPKTIIEWLRSLSLETAIEIYNLMMSKLKIGKKSKIMTAVKPSIRALVRIDGGIRDSRWICAWADCTIVESSEAGKSHPRWQFDLNARSRNSPAVALRAVLTPFEWTLLNDLCPLTSDGRRQFRATYHHISYNARPIRDLQPLPLDCGTGGSIGHDCDTRGCVKQEHLSVCVKHIENLDRQRCCGLVLEHHVAVERSCRAVRLVRLSEADLNLALSLRLN</sequence>
<reference evidence="1 2" key="1">
    <citation type="journal article" date="2024" name="Commun. Biol.">
        <title>Comparative genomic analysis of thermophilic fungi reveals convergent evolutionary adaptations and gene losses.</title>
        <authorList>
            <person name="Steindorff A.S."/>
            <person name="Aguilar-Pontes M.V."/>
            <person name="Robinson A.J."/>
            <person name="Andreopoulos B."/>
            <person name="LaButti K."/>
            <person name="Kuo A."/>
            <person name="Mondo S."/>
            <person name="Riley R."/>
            <person name="Otillar R."/>
            <person name="Haridas S."/>
            <person name="Lipzen A."/>
            <person name="Grimwood J."/>
            <person name="Schmutz J."/>
            <person name="Clum A."/>
            <person name="Reid I.D."/>
            <person name="Moisan M.C."/>
            <person name="Butler G."/>
            <person name="Nguyen T.T.M."/>
            <person name="Dewar K."/>
            <person name="Conant G."/>
            <person name="Drula E."/>
            <person name="Henrissat B."/>
            <person name="Hansel C."/>
            <person name="Singer S."/>
            <person name="Hutchinson M.I."/>
            <person name="de Vries R.P."/>
            <person name="Natvig D.O."/>
            <person name="Powell A.J."/>
            <person name="Tsang A."/>
            <person name="Grigoriev I.V."/>
        </authorList>
    </citation>
    <scope>NUCLEOTIDE SEQUENCE [LARGE SCALE GENOMIC DNA]</scope>
    <source>
        <strain evidence="1 2">CBS 494.80</strain>
    </source>
</reference>
<dbReference type="Proteomes" id="UP001595075">
    <property type="component" value="Unassembled WGS sequence"/>
</dbReference>
<protein>
    <submittedName>
        <fullName evidence="1">Uncharacterized protein</fullName>
    </submittedName>
</protein>
<evidence type="ECO:0000313" key="1">
    <source>
        <dbReference type="EMBL" id="KAL2076263.1"/>
    </source>
</evidence>
<keyword evidence="2" id="KW-1185">Reference proteome</keyword>
<gene>
    <name evidence="1" type="ORF">VTL71DRAFT_1206</name>
</gene>
<organism evidence="1 2">
    <name type="scientific">Oculimacula yallundae</name>
    <dbReference type="NCBI Taxonomy" id="86028"/>
    <lineage>
        <taxon>Eukaryota</taxon>
        <taxon>Fungi</taxon>
        <taxon>Dikarya</taxon>
        <taxon>Ascomycota</taxon>
        <taxon>Pezizomycotina</taxon>
        <taxon>Leotiomycetes</taxon>
        <taxon>Helotiales</taxon>
        <taxon>Ploettnerulaceae</taxon>
        <taxon>Oculimacula</taxon>
    </lineage>
</organism>
<comment type="caution">
    <text evidence="1">The sequence shown here is derived from an EMBL/GenBank/DDBJ whole genome shotgun (WGS) entry which is preliminary data.</text>
</comment>